<dbReference type="Pfam" id="PF13635">
    <property type="entry name" value="DUF4143"/>
    <property type="match status" value="1"/>
</dbReference>
<evidence type="ECO:0000313" key="4">
    <source>
        <dbReference type="Proteomes" id="UP000189670"/>
    </source>
</evidence>
<dbReference type="InterPro" id="IPR025420">
    <property type="entry name" value="DUF4143"/>
</dbReference>
<evidence type="ECO:0000313" key="3">
    <source>
        <dbReference type="EMBL" id="ETR73518.1"/>
    </source>
</evidence>
<dbReference type="Proteomes" id="UP000189670">
    <property type="component" value="Unassembled WGS sequence"/>
</dbReference>
<evidence type="ECO:0000259" key="1">
    <source>
        <dbReference type="Pfam" id="PF13173"/>
    </source>
</evidence>
<name>A0A1V1PFG0_9BACT</name>
<protein>
    <submittedName>
        <fullName evidence="3">ATP-binding protein</fullName>
    </submittedName>
</protein>
<gene>
    <name evidence="3" type="ORF">OMM_00881</name>
</gene>
<proteinExistence type="predicted"/>
<feature type="domain" description="DUF4143" evidence="2">
    <location>
        <begin position="216"/>
        <end position="360"/>
    </location>
</feature>
<comment type="caution">
    <text evidence="3">The sequence shown here is derived from an EMBL/GenBank/DDBJ whole genome shotgun (WGS) entry which is preliminary data.</text>
</comment>
<dbReference type="Pfam" id="PF13173">
    <property type="entry name" value="AAA_14"/>
    <property type="match status" value="1"/>
</dbReference>
<dbReference type="EMBL" id="ATBP01000054">
    <property type="protein sequence ID" value="ETR73518.1"/>
    <property type="molecule type" value="Genomic_DNA"/>
</dbReference>
<dbReference type="PANTHER" id="PTHR33295:SF8">
    <property type="entry name" value="AAA+ ATPASE DOMAIN-CONTAINING PROTEIN"/>
    <property type="match status" value="1"/>
</dbReference>
<feature type="domain" description="AAA" evidence="1">
    <location>
        <begin position="40"/>
        <end position="160"/>
    </location>
</feature>
<dbReference type="AlphaFoldDB" id="A0A1V1PFG0"/>
<reference evidence="4" key="1">
    <citation type="submission" date="2012-11" db="EMBL/GenBank/DDBJ databases">
        <authorList>
            <person name="Lucero-Rivera Y.E."/>
            <person name="Tovar-Ramirez D."/>
        </authorList>
    </citation>
    <scope>NUCLEOTIDE SEQUENCE [LARGE SCALE GENOMIC DNA]</scope>
    <source>
        <strain evidence="4">Araruama</strain>
    </source>
</reference>
<keyword evidence="3" id="KW-0067">ATP-binding</keyword>
<dbReference type="InterPro" id="IPR041682">
    <property type="entry name" value="AAA_14"/>
</dbReference>
<dbReference type="GO" id="GO:0005524">
    <property type="term" value="F:ATP binding"/>
    <property type="evidence" value="ECO:0007669"/>
    <property type="project" value="UniProtKB-KW"/>
</dbReference>
<evidence type="ECO:0000259" key="2">
    <source>
        <dbReference type="Pfam" id="PF13635"/>
    </source>
</evidence>
<keyword evidence="3" id="KW-0547">Nucleotide-binding</keyword>
<sequence>MNRSALKSVILDQENIYMASDWVKRDKFNEISSRHDEPFISIISGIRRCGKSTLLFQLKGLFDGYYLNFDDDRLVGFTVEDFQCVDEIFHELYGEKSVYYFDEIQNIDQWERFVRRLHQSNKKVYITGSNARLLSKELGTHLTGRYVENRMYPFSFSEYLNLKKITYSSTAFFLTKEKSKLLSAFHEYFISGGMPEYLQTNNPGYIKSLYESILYRDILVRYHIDNEKAMKELFLFAFSNIGKPISFNKLKNMLSLKSTTTIKNYFDYFENNFVVFLLSKYSHSLKKNIYANKKMYVIDNSFSNLLGFRSTDDHGRFLENIVFIEMLRHGEDIYYYQEKNECDFIVKKGTQVLYAVQVCYELNERNKAREFNGLLDAMKAFQLKTGYILTFADDDQVTIDELKVIIMPVWKFCLNFYKGSLK</sequence>
<dbReference type="PANTHER" id="PTHR33295">
    <property type="entry name" value="ATPASE"/>
    <property type="match status" value="1"/>
</dbReference>
<accession>A0A1V1PFG0</accession>
<dbReference type="SUPFAM" id="SSF52540">
    <property type="entry name" value="P-loop containing nucleoside triphosphate hydrolases"/>
    <property type="match status" value="1"/>
</dbReference>
<organism evidence="3 4">
    <name type="scientific">Candidatus Magnetoglobus multicellularis str. Araruama</name>
    <dbReference type="NCBI Taxonomy" id="890399"/>
    <lineage>
        <taxon>Bacteria</taxon>
        <taxon>Pseudomonadati</taxon>
        <taxon>Thermodesulfobacteriota</taxon>
        <taxon>Desulfobacteria</taxon>
        <taxon>Desulfobacterales</taxon>
        <taxon>Desulfobacteraceae</taxon>
        <taxon>Candidatus Magnetoglobus</taxon>
    </lineage>
</organism>
<dbReference type="InterPro" id="IPR027417">
    <property type="entry name" value="P-loop_NTPase"/>
</dbReference>